<feature type="transmembrane region" description="Helical" evidence="1">
    <location>
        <begin position="73"/>
        <end position="95"/>
    </location>
</feature>
<feature type="transmembrane region" description="Helical" evidence="1">
    <location>
        <begin position="131"/>
        <end position="148"/>
    </location>
</feature>
<keyword evidence="1" id="KW-0472">Membrane</keyword>
<dbReference type="EMBL" id="CP104694">
    <property type="protein sequence ID" value="UXI69233.1"/>
    <property type="molecule type" value="Genomic_DNA"/>
</dbReference>
<feature type="transmembrane region" description="Helical" evidence="1">
    <location>
        <begin position="107"/>
        <end position="125"/>
    </location>
</feature>
<keyword evidence="1" id="KW-0812">Transmembrane</keyword>
<proteinExistence type="predicted"/>
<evidence type="ECO:0000313" key="2">
    <source>
        <dbReference type="EMBL" id="UXI69233.1"/>
    </source>
</evidence>
<feature type="transmembrane region" description="Helical" evidence="1">
    <location>
        <begin position="253"/>
        <end position="273"/>
    </location>
</feature>
<protein>
    <recommendedName>
        <fullName evidence="4">Glycosyltransferase RgtA/B/C/D-like domain-containing protein</fullName>
    </recommendedName>
</protein>
<feature type="transmembrane region" description="Helical" evidence="1">
    <location>
        <begin position="347"/>
        <end position="364"/>
    </location>
</feature>
<keyword evidence="3" id="KW-1185">Reference proteome</keyword>
<feature type="transmembrane region" description="Helical" evidence="1">
    <location>
        <begin position="280"/>
        <end position="301"/>
    </location>
</feature>
<dbReference type="Proteomes" id="UP001064632">
    <property type="component" value="Chromosome"/>
</dbReference>
<feature type="transmembrane region" description="Helical" evidence="1">
    <location>
        <begin position="196"/>
        <end position="214"/>
    </location>
</feature>
<feature type="transmembrane region" description="Helical" evidence="1">
    <location>
        <begin position="221"/>
        <end position="241"/>
    </location>
</feature>
<organism evidence="2 3">
    <name type="scientific">Tahibacter amnicola</name>
    <dbReference type="NCBI Taxonomy" id="2976241"/>
    <lineage>
        <taxon>Bacteria</taxon>
        <taxon>Pseudomonadati</taxon>
        <taxon>Pseudomonadota</taxon>
        <taxon>Gammaproteobacteria</taxon>
        <taxon>Lysobacterales</taxon>
        <taxon>Rhodanobacteraceae</taxon>
        <taxon>Tahibacter</taxon>
    </lineage>
</organism>
<keyword evidence="1" id="KW-1133">Transmembrane helix</keyword>
<reference evidence="2" key="1">
    <citation type="submission" date="2022-09" db="EMBL/GenBank/DDBJ databases">
        <title>Tahibacter sp. nov., isolated from a fresh water.</title>
        <authorList>
            <person name="Baek J.H."/>
            <person name="Lee J.K."/>
            <person name="Kim J.M."/>
            <person name="Jeon C.O."/>
        </authorList>
    </citation>
    <scope>NUCLEOTIDE SEQUENCE</scope>
    <source>
        <strain evidence="2">W38</strain>
    </source>
</reference>
<evidence type="ECO:0000313" key="3">
    <source>
        <dbReference type="Proteomes" id="UP001064632"/>
    </source>
</evidence>
<accession>A0ABY6BGT6</accession>
<sequence length="509" mass="54728">MALDALVVAVAALAFWPALSAGVTPEDWSWLAMGRHLDDPLVATYQNVFFTYFYRPVGLLSWWFTGHVFEADAWWHNAFDLALHVGNALLLAHLATRLTGDVIAGRLAGILFGVMPIGIGTAIWLSDRFDPLAALFGLLALLAYETAFRQHRRYWLVFTGLLLAMASKEVAYAVAGAMLVHAAVDAWTQRRLRWDLAAPVAAAVASAVALRFASGTGAASALGDGAGMQAIITGIGAWWWRLPSAIAGFSSDWRWTAGLSAPLLVAQLTPWAAALRRPSAAPWPAILIGATLLVVPAILQWPIVRQALAVESGLISLNLRFYYLAGIGLALGAGAAIASLRDTRRRRVGVALLACVTAAAFLRAHQVSTHWSATYGREAAQMTQLGKAVAAHSYTGGCQIELAMPHHSDDIRQHIDTIVKAMAPRGASVMTCAVYAGLPVYSIVLDAAWCDAARWPALRVAQFQGRPLMERFGNLCTAQFEEPDHARSGPGVYHFSVDAEGHLAPTPKE</sequence>
<evidence type="ECO:0000256" key="1">
    <source>
        <dbReference type="SAM" id="Phobius"/>
    </source>
</evidence>
<evidence type="ECO:0008006" key="4">
    <source>
        <dbReference type="Google" id="ProtNLM"/>
    </source>
</evidence>
<name>A0ABY6BGT6_9GAMM</name>
<feature type="transmembrane region" description="Helical" evidence="1">
    <location>
        <begin position="321"/>
        <end position="340"/>
    </location>
</feature>
<feature type="transmembrane region" description="Helical" evidence="1">
    <location>
        <begin position="155"/>
        <end position="184"/>
    </location>
</feature>
<gene>
    <name evidence="2" type="ORF">N4264_06180</name>
</gene>
<dbReference type="RefSeq" id="WP_261696191.1">
    <property type="nucleotide sequence ID" value="NZ_CP104694.1"/>
</dbReference>